<dbReference type="EMBL" id="RCBY01000459">
    <property type="protein sequence ID" value="RQH18931.1"/>
    <property type="molecule type" value="Genomic_DNA"/>
</dbReference>
<reference evidence="1 2" key="1">
    <citation type="journal article" date="2018" name="ACS Chem. Biol.">
        <title>Ketoreductase domain dysfunction expands chemodiversity: malyngamide biosynthesis in the cyanobacterium Okeania hirsuta.</title>
        <authorList>
            <person name="Moss N.A."/>
            <person name="Leao T."/>
            <person name="Rankin M."/>
            <person name="McCullough T.M."/>
            <person name="Qu P."/>
            <person name="Korobeynikov A."/>
            <person name="Smith J.L."/>
            <person name="Gerwick L."/>
            <person name="Gerwick W.H."/>
        </authorList>
    </citation>
    <scope>NUCLEOTIDE SEQUENCE [LARGE SCALE GENOMIC DNA]</scope>
    <source>
        <strain evidence="1 2">PAB10Feb10-1</strain>
    </source>
</reference>
<gene>
    <name evidence="1" type="ORF">D5R40_32735</name>
</gene>
<evidence type="ECO:0000313" key="1">
    <source>
        <dbReference type="EMBL" id="RQH18931.1"/>
    </source>
</evidence>
<protein>
    <submittedName>
        <fullName evidence="1">Uncharacterized protein</fullName>
    </submittedName>
</protein>
<comment type="caution">
    <text evidence="1">The sequence shown here is derived from an EMBL/GenBank/DDBJ whole genome shotgun (WGS) entry which is preliminary data.</text>
</comment>
<keyword evidence="2" id="KW-1185">Reference proteome</keyword>
<evidence type="ECO:0000313" key="2">
    <source>
        <dbReference type="Proteomes" id="UP000269154"/>
    </source>
</evidence>
<dbReference type="RefSeq" id="WP_124155793.1">
    <property type="nucleotide sequence ID" value="NZ_RCBY01000459.1"/>
</dbReference>
<dbReference type="Proteomes" id="UP000269154">
    <property type="component" value="Unassembled WGS sequence"/>
</dbReference>
<proteinExistence type="predicted"/>
<name>A0A3N6NNP5_9CYAN</name>
<organism evidence="1 2">
    <name type="scientific">Okeania hirsuta</name>
    <dbReference type="NCBI Taxonomy" id="1458930"/>
    <lineage>
        <taxon>Bacteria</taxon>
        <taxon>Bacillati</taxon>
        <taxon>Cyanobacteriota</taxon>
        <taxon>Cyanophyceae</taxon>
        <taxon>Oscillatoriophycideae</taxon>
        <taxon>Oscillatoriales</taxon>
        <taxon>Microcoleaceae</taxon>
        <taxon>Okeania</taxon>
    </lineage>
</organism>
<dbReference type="AlphaFoldDB" id="A0A3N6NNP5"/>
<accession>A0A3N6NNP5</accession>
<sequence length="102" mass="11787">MASTVLFQSTDARHFLEFPPYDLIEIALETLVVSDLLQMIIKPDLSDVNTKCLNRFVCRNDGSFFPEGQEYFRSGFLRQHLYADQLFAIKKNDLEILSINPL</sequence>